<gene>
    <name evidence="1" type="ORF">KMW28_24405</name>
</gene>
<dbReference type="KEGG" id="fya:KMW28_24405"/>
<accession>A0AAX1NA16</accession>
<name>A0AAX1NA16_9BACT</name>
<reference evidence="1 2" key="1">
    <citation type="submission" date="2021-05" db="EMBL/GenBank/DDBJ databases">
        <title>Comparative genomic studies on the polysaccharide-degrading batcterial strains of the Flammeovirga genus.</title>
        <authorList>
            <person name="Zewei F."/>
            <person name="Zheng Z."/>
            <person name="Yu L."/>
            <person name="Ruyue G."/>
            <person name="Yanhong M."/>
            <person name="Yuanyuan C."/>
            <person name="Jingyan G."/>
            <person name="Wenjun H."/>
        </authorList>
    </citation>
    <scope>NUCLEOTIDE SEQUENCE [LARGE SCALE GENOMIC DNA]</scope>
    <source>
        <strain evidence="1 2">NBRC:100898</strain>
    </source>
</reference>
<evidence type="ECO:0000313" key="1">
    <source>
        <dbReference type="EMBL" id="QWG04037.1"/>
    </source>
</evidence>
<dbReference type="AlphaFoldDB" id="A0AAX1NA16"/>
<sequence>MKLSINFKLIIVLTITLISCEKAQQIDYKLIENKNWYFCRTNEECEEMKYDYLEGGILKLSYDSFDSSKSVSFINANTNIFLDSLSALQEYYDDNENVGHITSLTEDTLIIAMRTPLNLHLYNGSYLPFKIDTLRFTSSYKNIDFFSLENYSPQFKVMSFYFELDDIKVDITPKGKFYLSKKGVNYKGQLNENELSLLKKKLLVACYISKVDRVFFKTNLRIGLGECWNSNIKMNIQLEENHALQGKYDYMLRRLRLRKNELSIYINEGFCYDYNLAELTNYIKHLSETVEGQKVQVNHDFIIDKKEF</sequence>
<dbReference type="Proteomes" id="UP000678679">
    <property type="component" value="Chromosome 2"/>
</dbReference>
<evidence type="ECO:0000313" key="2">
    <source>
        <dbReference type="Proteomes" id="UP000678679"/>
    </source>
</evidence>
<keyword evidence="2" id="KW-1185">Reference proteome</keyword>
<proteinExistence type="predicted"/>
<organism evidence="1 2">
    <name type="scientific">Flammeovirga yaeyamensis</name>
    <dbReference type="NCBI Taxonomy" id="367791"/>
    <lineage>
        <taxon>Bacteria</taxon>
        <taxon>Pseudomonadati</taxon>
        <taxon>Bacteroidota</taxon>
        <taxon>Cytophagia</taxon>
        <taxon>Cytophagales</taxon>
        <taxon>Flammeovirgaceae</taxon>
        <taxon>Flammeovirga</taxon>
    </lineage>
</organism>
<dbReference type="RefSeq" id="WP_169663532.1">
    <property type="nucleotide sequence ID" value="NZ_CP076133.1"/>
</dbReference>
<protein>
    <recommendedName>
        <fullName evidence="3">Lipoprotein</fullName>
    </recommendedName>
</protein>
<evidence type="ECO:0008006" key="3">
    <source>
        <dbReference type="Google" id="ProtNLM"/>
    </source>
</evidence>
<dbReference type="PROSITE" id="PS51257">
    <property type="entry name" value="PROKAR_LIPOPROTEIN"/>
    <property type="match status" value="1"/>
</dbReference>
<dbReference type="EMBL" id="CP076133">
    <property type="protein sequence ID" value="QWG04037.1"/>
    <property type="molecule type" value="Genomic_DNA"/>
</dbReference>